<evidence type="ECO:0000256" key="1">
    <source>
        <dbReference type="SAM" id="MobiDB-lite"/>
    </source>
</evidence>
<dbReference type="OrthoDB" id="785014at2759"/>
<dbReference type="Proteomes" id="UP000652761">
    <property type="component" value="Unassembled WGS sequence"/>
</dbReference>
<keyword evidence="2" id="KW-0472">Membrane</keyword>
<name>A0A843UI57_COLES</name>
<keyword evidence="2" id="KW-0812">Transmembrane</keyword>
<organism evidence="3 4">
    <name type="scientific">Colocasia esculenta</name>
    <name type="common">Wild taro</name>
    <name type="synonym">Arum esculentum</name>
    <dbReference type="NCBI Taxonomy" id="4460"/>
    <lineage>
        <taxon>Eukaryota</taxon>
        <taxon>Viridiplantae</taxon>
        <taxon>Streptophyta</taxon>
        <taxon>Embryophyta</taxon>
        <taxon>Tracheophyta</taxon>
        <taxon>Spermatophyta</taxon>
        <taxon>Magnoliopsida</taxon>
        <taxon>Liliopsida</taxon>
        <taxon>Araceae</taxon>
        <taxon>Aroideae</taxon>
        <taxon>Colocasieae</taxon>
        <taxon>Colocasia</taxon>
    </lineage>
</organism>
<accession>A0A843UI57</accession>
<comment type="caution">
    <text evidence="3">The sequence shown here is derived from an EMBL/GenBank/DDBJ whole genome shotgun (WGS) entry which is preliminary data.</text>
</comment>
<evidence type="ECO:0000256" key="2">
    <source>
        <dbReference type="SAM" id="Phobius"/>
    </source>
</evidence>
<gene>
    <name evidence="3" type="ORF">Taro_015704</name>
</gene>
<sequence>MVLAATIAQTCANFPPALISSVTWLVTVFAVAILWSSSSSSGVRRGPVETSGFIPFVLKEDLGSKVLYSSSCEEEKASYGWMCQGHFEGQSVNRPPLFDGEDYTCWRTNEKDKWTEDDKKKISLNCKAKSILCCTLSKKEFNRISACKSTMEMWGKLRITYEGTDNVKETRIDILVTQWHGICRKPVARSLWKPIGRLFWDGFVVLLHSDILLPDGSEEQEACFPSPSSFSLSRRGYVDFVSLENMFLGLQPLFDTQGWFPFCYSHKRYSSAAVTEFYINLREIALGDLYTKARGRYKMLDGVVTRDLKGKAQADEEDEADEDEANEDDADEDSQSEPMDAQGDEADAAADEQAPDEPSLQDFITAQMVQMQLHMTTGFDHLNARLDNVDITLDAMVDTQVQLQIRLTRLSTELHGLCQASPPLGNDDV</sequence>
<dbReference type="PANTHER" id="PTHR34676">
    <property type="entry name" value="DUF4219 DOMAIN-CONTAINING PROTEIN-RELATED"/>
    <property type="match status" value="1"/>
</dbReference>
<keyword evidence="4" id="KW-1185">Reference proteome</keyword>
<dbReference type="EMBL" id="NMUH01000683">
    <property type="protein sequence ID" value="MQL83218.1"/>
    <property type="molecule type" value="Genomic_DNA"/>
</dbReference>
<evidence type="ECO:0000313" key="3">
    <source>
        <dbReference type="EMBL" id="MQL83218.1"/>
    </source>
</evidence>
<dbReference type="PANTHER" id="PTHR34676:SF8">
    <property type="entry name" value="TRANSMEMBRANE PROTEIN"/>
    <property type="match status" value="1"/>
</dbReference>
<reference evidence="3" key="1">
    <citation type="submission" date="2017-07" db="EMBL/GenBank/DDBJ databases">
        <title>Taro Niue Genome Assembly and Annotation.</title>
        <authorList>
            <person name="Atibalentja N."/>
            <person name="Keating K."/>
            <person name="Fields C.J."/>
        </authorList>
    </citation>
    <scope>NUCLEOTIDE SEQUENCE</scope>
    <source>
        <strain evidence="3">Niue_2</strain>
        <tissue evidence="3">Leaf</tissue>
    </source>
</reference>
<evidence type="ECO:0000313" key="4">
    <source>
        <dbReference type="Proteomes" id="UP000652761"/>
    </source>
</evidence>
<feature type="transmembrane region" description="Helical" evidence="2">
    <location>
        <begin position="17"/>
        <end position="35"/>
    </location>
</feature>
<feature type="region of interest" description="Disordered" evidence="1">
    <location>
        <begin position="309"/>
        <end position="357"/>
    </location>
</feature>
<dbReference type="Pfam" id="PF14223">
    <property type="entry name" value="Retrotran_gag_2"/>
    <property type="match status" value="1"/>
</dbReference>
<proteinExistence type="predicted"/>
<protein>
    <submittedName>
        <fullName evidence="3">Uncharacterized protein</fullName>
    </submittedName>
</protein>
<feature type="compositionally biased region" description="Acidic residues" evidence="1">
    <location>
        <begin position="315"/>
        <end position="335"/>
    </location>
</feature>
<feature type="compositionally biased region" description="Acidic residues" evidence="1">
    <location>
        <begin position="342"/>
        <end position="355"/>
    </location>
</feature>
<keyword evidence="2" id="KW-1133">Transmembrane helix</keyword>
<dbReference type="AlphaFoldDB" id="A0A843UI57"/>